<dbReference type="Proteomes" id="UP001549920">
    <property type="component" value="Unassembled WGS sequence"/>
</dbReference>
<feature type="region of interest" description="Disordered" evidence="7">
    <location>
        <begin position="2652"/>
        <end position="2679"/>
    </location>
</feature>
<feature type="region of interest" description="Disordered" evidence="7">
    <location>
        <begin position="321"/>
        <end position="387"/>
    </location>
</feature>
<feature type="compositionally biased region" description="Basic and acidic residues" evidence="7">
    <location>
        <begin position="158"/>
        <end position="168"/>
    </location>
</feature>
<evidence type="ECO:0000256" key="2">
    <source>
        <dbReference type="ARBA" id="ARBA00022490"/>
    </source>
</evidence>
<feature type="coiled-coil region" evidence="6">
    <location>
        <begin position="556"/>
        <end position="597"/>
    </location>
</feature>
<feature type="compositionally biased region" description="Basic and acidic residues" evidence="7">
    <location>
        <begin position="2030"/>
        <end position="2048"/>
    </location>
</feature>
<name>A0ABR3HMA4_LOXSC</name>
<keyword evidence="10" id="KW-1185">Reference proteome</keyword>
<gene>
    <name evidence="9" type="ORF">ABMA27_005242</name>
</gene>
<feature type="compositionally biased region" description="Basic and acidic residues" evidence="7">
    <location>
        <begin position="91"/>
        <end position="101"/>
    </location>
</feature>
<feature type="region of interest" description="Disordered" evidence="7">
    <location>
        <begin position="2018"/>
        <end position="2048"/>
    </location>
</feature>
<keyword evidence="5" id="KW-0206">Cytoskeleton</keyword>
<evidence type="ECO:0000259" key="8">
    <source>
        <dbReference type="Pfam" id="PF10495"/>
    </source>
</evidence>
<keyword evidence="4 6" id="KW-0175">Coiled coil</keyword>
<feature type="coiled-coil region" evidence="6">
    <location>
        <begin position="2255"/>
        <end position="2413"/>
    </location>
</feature>
<feature type="domain" description="Pericentrin/AKAP-450 centrosomal targeting" evidence="8">
    <location>
        <begin position="2571"/>
        <end position="2635"/>
    </location>
</feature>
<evidence type="ECO:0000256" key="6">
    <source>
        <dbReference type="SAM" id="Coils"/>
    </source>
</evidence>
<comment type="caution">
    <text evidence="9">The sequence shown here is derived from an EMBL/GenBank/DDBJ whole genome shotgun (WGS) entry which is preliminary data.</text>
</comment>
<dbReference type="PANTHER" id="PTHR44981:SF2">
    <property type="entry name" value="PERICENTRIN-LIKE PROTEIN, ISOFORM F"/>
    <property type="match status" value="1"/>
</dbReference>
<organism evidence="9 10">
    <name type="scientific">Loxostege sticticalis</name>
    <name type="common">Beet webworm moth</name>
    <dbReference type="NCBI Taxonomy" id="481309"/>
    <lineage>
        <taxon>Eukaryota</taxon>
        <taxon>Metazoa</taxon>
        <taxon>Ecdysozoa</taxon>
        <taxon>Arthropoda</taxon>
        <taxon>Hexapoda</taxon>
        <taxon>Insecta</taxon>
        <taxon>Pterygota</taxon>
        <taxon>Neoptera</taxon>
        <taxon>Endopterygota</taxon>
        <taxon>Lepidoptera</taxon>
        <taxon>Glossata</taxon>
        <taxon>Ditrysia</taxon>
        <taxon>Pyraloidea</taxon>
        <taxon>Crambidae</taxon>
        <taxon>Pyraustinae</taxon>
        <taxon>Loxostege</taxon>
    </lineage>
</organism>
<dbReference type="PANTHER" id="PTHR44981">
    <property type="entry name" value="PERICENTRIN-LIKE PROTEIN, ISOFORM F"/>
    <property type="match status" value="1"/>
</dbReference>
<feature type="coiled-coil region" evidence="6">
    <location>
        <begin position="674"/>
        <end position="730"/>
    </location>
</feature>
<feature type="coiled-coil region" evidence="6">
    <location>
        <begin position="403"/>
        <end position="430"/>
    </location>
</feature>
<feature type="coiled-coil region" evidence="6">
    <location>
        <begin position="2098"/>
        <end position="2183"/>
    </location>
</feature>
<accession>A0ABR3HMA4</accession>
<evidence type="ECO:0000313" key="9">
    <source>
        <dbReference type="EMBL" id="KAL0871529.1"/>
    </source>
</evidence>
<feature type="region of interest" description="Disordered" evidence="7">
    <location>
        <begin position="1"/>
        <end position="230"/>
    </location>
</feature>
<evidence type="ECO:0000256" key="3">
    <source>
        <dbReference type="ARBA" id="ARBA00022553"/>
    </source>
</evidence>
<feature type="compositionally biased region" description="Basic and acidic residues" evidence="7">
    <location>
        <begin position="203"/>
        <end position="216"/>
    </location>
</feature>
<feature type="compositionally biased region" description="Polar residues" evidence="7">
    <location>
        <begin position="102"/>
        <end position="131"/>
    </location>
</feature>
<feature type="compositionally biased region" description="Basic and acidic residues" evidence="7">
    <location>
        <begin position="42"/>
        <end position="57"/>
    </location>
</feature>
<proteinExistence type="predicted"/>
<protein>
    <recommendedName>
        <fullName evidence="8">Pericentrin/AKAP-450 centrosomal targeting domain-containing protein</fullName>
    </recommendedName>
</protein>
<feature type="coiled-coil region" evidence="6">
    <location>
        <begin position="1101"/>
        <end position="1304"/>
    </location>
</feature>
<evidence type="ECO:0000256" key="4">
    <source>
        <dbReference type="ARBA" id="ARBA00023054"/>
    </source>
</evidence>
<feature type="compositionally biased region" description="Basic and acidic residues" evidence="7">
    <location>
        <begin position="181"/>
        <end position="192"/>
    </location>
</feature>
<keyword evidence="2" id="KW-0963">Cytoplasm</keyword>
<evidence type="ECO:0000256" key="5">
    <source>
        <dbReference type="ARBA" id="ARBA00023212"/>
    </source>
</evidence>
<dbReference type="Pfam" id="PF10495">
    <property type="entry name" value="PACT_coil_coil"/>
    <property type="match status" value="1"/>
</dbReference>
<feature type="compositionally biased region" description="Basic and acidic residues" evidence="7">
    <location>
        <begin position="321"/>
        <end position="334"/>
    </location>
</feature>
<feature type="compositionally biased region" description="Basic and acidic residues" evidence="7">
    <location>
        <begin position="357"/>
        <end position="369"/>
    </location>
</feature>
<comment type="subcellular location">
    <subcellularLocation>
        <location evidence="1">Cytoplasm</location>
        <location evidence="1">Cytoskeleton</location>
        <location evidence="1">Microtubule organizing center</location>
        <location evidence="1">Centrosome</location>
    </subcellularLocation>
</comment>
<evidence type="ECO:0000313" key="10">
    <source>
        <dbReference type="Proteomes" id="UP001549920"/>
    </source>
</evidence>
<keyword evidence="3" id="KW-0597">Phosphoprotein</keyword>
<feature type="compositionally biased region" description="Low complexity" evidence="7">
    <location>
        <begin position="2656"/>
        <end position="2670"/>
    </location>
</feature>
<dbReference type="EMBL" id="JBEUOH010000017">
    <property type="protein sequence ID" value="KAL0871529.1"/>
    <property type="molecule type" value="Genomic_DNA"/>
</dbReference>
<evidence type="ECO:0000256" key="7">
    <source>
        <dbReference type="SAM" id="MobiDB-lite"/>
    </source>
</evidence>
<feature type="coiled-coil region" evidence="6">
    <location>
        <begin position="1338"/>
        <end position="1498"/>
    </location>
</feature>
<dbReference type="InterPro" id="IPR019528">
    <property type="entry name" value="PACT_domain"/>
</dbReference>
<sequence>MDDPHKQSPQSSEIKNVLPDVVHSQQIPAVGAVVSAETDEIDNGRRIENESENHDVQDTSETESISEHIPSKVESISESDHVNHIQSQDLLKVETDQEKGSKTNSLNIPFTYSPFSDHPSSADPTKQSSSWPIDVNAVSDVHHISEESPVNLALSSDLSKDDETHGDKPQSLPLTPSVMTNEHDGTPEESPRSDNFIDSLNEESIHKSLESEEDKSIGQLSYSGKEDSLDKVSSGSEEIIKLDIRGQGAPKFPLPTAKIIFGPPPQGSTIIEQIPVFPNLLSPFLVGAGDGIKVEEVFNFPEQQPKDASLDKLLELSPDKSLELSPDKSMELSLDKQSFSSDKSEQKDLLVEELTVDDVKEKEDEKQDEPSLPTQPKSMPPDETMSFSTMTTDYKTICEEYHEKRSVRERDDLRHENEHLTNEVHQLQHVVGERSSSEHDTVKAQLSDFMKYQSMVKDDSTKFYSALMSGGSSMQSSNGEKDMDHEEITVNYSKSDLRSSVSSEEFQTGFENKLTTIISKFDEYIEENLRNKLRESIIQVLCDEIGKMRIESDTEVKELEAQMQQDKQTYTVETRRLRELLASVKAGNADIDELRQELSVKHEKEMENLRTYFEKKCSDMERSYSEEVWRGRACLSPGGSASSLEAGDAAGDYARRRTRSAELPSLTLESTPVEQAVKQTCKKFEQQIEDLKAEHLAYINDLQARHAETVNSLEEQITQLKAHIQTSENTEGNVSLYQQDIDLELEKTTFESRVEQVRQEVVQQLQEQIQVLLSDPDAEVSSWPVELVALRDKIHGDAARAQHEKELSSLREELAAGEDKWRQRRNLSFDQNRHLEEVTKERDGLKRVAVSLHRVVGQLVAYCASAEDELNRTVLAHLLGRVLPDGDETFAEEESRPSTPNLSTDLNTSLVTRGKHVHFAPDLNSILSELDEESVVSFLQQQRDLSADIKKELEISLKRLKQEAHELLDLSAKISIKGRNESKMLESSQVQITELVQDLDTSQKSCDNCELHRKNMEEAMAECLQRENLLRSDLEGAMIKIAHLMTSGERMHSSDLIAEGYGTGQQLQAALSNARASPRPRACHTPGSVSLDGCASPRAHASRLAQDLELLHKERDDLQQQLEAANRQLRSTRQFVEEQASEREAERDEFARRLADLRDENSRLATRLQNNARILNEVEQLETQTREMNQIINELETRKAASDEELKATEEKIILLRDIIANLESQLEQKTAHEAEILEELETMKKTIEERDSKMRSLLGELESLRSERLEQTDVTCVKCACEEDRYTELMEKVKEQCRWLEERIHRRTQRLERIHEVCSTSCSEPSEDVSLRDQRDVEEVRAERDVLQARMSEQALKISSLSARLQQHRNDAEALAHHASSQLSVQLHDALAEVQKLKEDLESKDKQLQRLKQNLDEKDKLNDQHQSLYGNSCNPKDKVVILERELSSAQTRIAQLEAIARGLEADKDELSAALRDHQRALAEKEEQLQELLALKLDEDNPREKSDAYDGGKTSARTLSDIVSISEFDEQDLQMRRAELKAHNMSLSGAPHASDTRDKLFNRTLPPELTRANMSSLNIEFIDSLEQPHGTPRADSLPAHLTSTQNRYKRNVNETTMFGTIDKFGESVKHSTALKIPDNCSMYPNRDVSASKDLSVEPKKINFSVEPSHDNHDNRTRDEDEEEFTSLRELGISLDIRQENFPDILTQLKHEIKKSRSELENCKSELKNAEEQLCEFPALKEEVEELKGLLENTMATMETDKKFYENQLENFSSNKKLLEQRLTELTQEVGEKSKDLHLLKEDILRRENMILKLAKEKRNLTNKMTELEVKIDELQSRNNTLEKYETENHQLKEKVQELQRLEQLVSEKNHQIDSLNQHLDRLDDLQRCLDDKTEEFDNLKEAFEEKSNELFQMQDTVEALNRDIAKLTEENGQLNDCNKELKLKLTKLEKEQENASLKLQNSKSELERANSLNSELTSKIEELKLLTDKLKDKETEIEILHEDINAFHEEIASLKEQLKMVSRSPSPRSKNGDEKKTADRQASNDKKQLVKIRKQISLLQHELDFNKKELNDKAFELAKSKLDVTELRNTLGQASKAAADKDLAANELQQQLQQLAAEKEQLAEQLHNVSARIREESNISELKAKLREKVERCQELETELQDMKDLVDRLREAEANEALQQQMSQRALVVSGSRSPTAELERALRDQLNYSHTLDEDIMEQILSASSDDREDIPRLALNTSKSSSSIHSSSSERLNRLRVENDKLQMQVNNLELRLKDKDALIAELNRVRDKLVSDWQTSKLRYEAERDSVGRLQLLLNTHKETAESLQNQDSNMIQILKKRLESAMQSEVELQQQLQQQRTRVAQLERQMLANDASGEDPVRAQLQHELENNERLRGEISVLKSKLEVERSRVQDAHAALDHLRARTHREIDAARDSCTAVKTELADVKRLKHDASVELLRAKELLSIQSDTITELEKKLMSSTKQRPIADALTEIETHKSELAREIATLKKCLTDTRAPELQAVKAERDSLHAKLQLLQQQQTQQQMQQQQGQQQPDERDQAVRYLHGRCLRLESCRKALVWQKRYLQRVLAGYAQLERSLRLQPERPPQGKRFKCVALAVIVTLRMSFLVRRRQHSRASAHCLLRAARDNDNTRNTTSTWHNNTSHSPPSRERAEPMAMRPASAVPRRALRLHLPASPTMDDFVRRSPYNVNSPQNDPFILSSPRGEVATAYLNKLELVSRCLNHAMDASRDVP</sequence>
<dbReference type="InterPro" id="IPR028745">
    <property type="entry name" value="AKAP9/Pericentrin"/>
</dbReference>
<reference evidence="9 10" key="1">
    <citation type="submission" date="2024-06" db="EMBL/GenBank/DDBJ databases">
        <title>A chromosome-level genome assembly of beet webworm, Loxostege sticticalis.</title>
        <authorList>
            <person name="Zhang Y."/>
        </authorList>
    </citation>
    <scope>NUCLEOTIDE SEQUENCE [LARGE SCALE GENOMIC DNA]</scope>
    <source>
        <strain evidence="9">AQ026</strain>
        <tissue evidence="9">Whole body</tissue>
    </source>
</reference>
<dbReference type="Gene3D" id="1.10.287.1490">
    <property type="match status" value="1"/>
</dbReference>
<evidence type="ECO:0000256" key="1">
    <source>
        <dbReference type="ARBA" id="ARBA00004300"/>
    </source>
</evidence>